<feature type="non-terminal residue" evidence="1">
    <location>
        <position position="1"/>
    </location>
</feature>
<keyword evidence="2" id="KW-1185">Reference proteome</keyword>
<evidence type="ECO:0000313" key="1">
    <source>
        <dbReference type="EMBL" id="EJK60140.1"/>
    </source>
</evidence>
<dbReference type="AlphaFoldDB" id="K0S4E8"/>
<dbReference type="EMBL" id="AGNL01021478">
    <property type="protein sequence ID" value="EJK60140.1"/>
    <property type="molecule type" value="Genomic_DNA"/>
</dbReference>
<comment type="caution">
    <text evidence="1">The sequence shown here is derived from an EMBL/GenBank/DDBJ whole genome shotgun (WGS) entry which is preliminary data.</text>
</comment>
<proteinExistence type="predicted"/>
<sequence>ASVLITRKTRYTPTSAFRAQIALPSAFGCNVDVSSSSSIACSNQGMEDGSRHVEAVFALAAPFDNNTVAPNDTATCAHGVELLTRVKVPNGTRSSPETIPERVVQLEAPGVRNRSSESTRTAEASILHGEADRQPDALVWWAVPDDGVYKIDRKRDVKDDKDNWRAFGFATGGKGIKVATL</sequence>
<accession>K0S4E8</accession>
<reference evidence="1 2" key="1">
    <citation type="journal article" date="2012" name="Genome Biol.">
        <title>Genome and low-iron response of an oceanic diatom adapted to chronic iron limitation.</title>
        <authorList>
            <person name="Lommer M."/>
            <person name="Specht M."/>
            <person name="Roy A.S."/>
            <person name="Kraemer L."/>
            <person name="Andreson R."/>
            <person name="Gutowska M.A."/>
            <person name="Wolf J."/>
            <person name="Bergner S.V."/>
            <person name="Schilhabel M.B."/>
            <person name="Klostermeier U.C."/>
            <person name="Beiko R.G."/>
            <person name="Rosenstiel P."/>
            <person name="Hippler M."/>
            <person name="Laroche J."/>
        </authorList>
    </citation>
    <scope>NUCLEOTIDE SEQUENCE [LARGE SCALE GENOMIC DNA]</scope>
    <source>
        <strain evidence="1 2">CCMP1005</strain>
    </source>
</reference>
<name>K0S4E8_THAOC</name>
<gene>
    <name evidence="1" type="ORF">THAOC_19562</name>
</gene>
<protein>
    <submittedName>
        <fullName evidence="1">Uncharacterized protein</fullName>
    </submittedName>
</protein>
<organism evidence="1 2">
    <name type="scientific">Thalassiosira oceanica</name>
    <name type="common">Marine diatom</name>
    <dbReference type="NCBI Taxonomy" id="159749"/>
    <lineage>
        <taxon>Eukaryota</taxon>
        <taxon>Sar</taxon>
        <taxon>Stramenopiles</taxon>
        <taxon>Ochrophyta</taxon>
        <taxon>Bacillariophyta</taxon>
        <taxon>Coscinodiscophyceae</taxon>
        <taxon>Thalassiosirophycidae</taxon>
        <taxon>Thalassiosirales</taxon>
        <taxon>Thalassiosiraceae</taxon>
        <taxon>Thalassiosira</taxon>
    </lineage>
</organism>
<evidence type="ECO:0000313" key="2">
    <source>
        <dbReference type="Proteomes" id="UP000266841"/>
    </source>
</evidence>
<dbReference type="Proteomes" id="UP000266841">
    <property type="component" value="Unassembled WGS sequence"/>
</dbReference>